<dbReference type="STRING" id="37546.A0A1A9YUJ1"/>
<evidence type="ECO:0000313" key="1">
    <source>
        <dbReference type="EnsemblMetazoa" id="GMOY002645-PA"/>
    </source>
</evidence>
<dbReference type="PhylomeDB" id="A0A1A9YUJ1"/>
<protein>
    <submittedName>
        <fullName evidence="1">Uncharacterized protein</fullName>
    </submittedName>
</protein>
<dbReference type="EMBL" id="CCAG010008273">
    <property type="status" value="NOT_ANNOTATED_CDS"/>
    <property type="molecule type" value="Genomic_DNA"/>
</dbReference>
<sequence>MAPLRKDRCANMFRTIGVDFDGYVNVFVCCCTKAIHLKLCSEISTSTFVAAFVGGKGFPHRINVAKEISQMYFIHKFSSSYTLHGRAAVKSFKYRSRKLASNIKFTFDEFTTLIVRVETLLYFPKLPFDLTALTPDHFQHAPPLLAIAEIAAEDLSMLNRWERVKTTPSANLNEGSLVVIMNENLPPNEWHLGRTVNGSGQGIRVTWIKWS</sequence>
<keyword evidence="2" id="KW-1185">Reference proteome</keyword>
<proteinExistence type="predicted"/>
<dbReference type="VEuPathDB" id="VectorBase:GMOY002645"/>
<dbReference type="EnsemblMetazoa" id="GMOY002645-RA">
    <property type="protein sequence ID" value="GMOY002645-PA"/>
    <property type="gene ID" value="GMOY002645"/>
</dbReference>
<evidence type="ECO:0000313" key="2">
    <source>
        <dbReference type="Proteomes" id="UP000092444"/>
    </source>
</evidence>
<name>A0A1A9YUJ1_GLOMM</name>
<organism evidence="1 2">
    <name type="scientific">Glossina morsitans morsitans</name>
    <name type="common">Savannah tsetse fly</name>
    <dbReference type="NCBI Taxonomy" id="37546"/>
    <lineage>
        <taxon>Eukaryota</taxon>
        <taxon>Metazoa</taxon>
        <taxon>Ecdysozoa</taxon>
        <taxon>Arthropoda</taxon>
        <taxon>Hexapoda</taxon>
        <taxon>Insecta</taxon>
        <taxon>Pterygota</taxon>
        <taxon>Neoptera</taxon>
        <taxon>Endopterygota</taxon>
        <taxon>Diptera</taxon>
        <taxon>Brachycera</taxon>
        <taxon>Muscomorpha</taxon>
        <taxon>Hippoboscoidea</taxon>
        <taxon>Glossinidae</taxon>
        <taxon>Glossina</taxon>
    </lineage>
</organism>
<reference evidence="1" key="1">
    <citation type="submission" date="2020-05" db="UniProtKB">
        <authorList>
            <consortium name="EnsemblMetazoa"/>
        </authorList>
    </citation>
    <scope>IDENTIFICATION</scope>
    <source>
        <strain evidence="1">Yale</strain>
    </source>
</reference>
<accession>A0A1A9YUJ1</accession>
<dbReference type="Proteomes" id="UP000092444">
    <property type="component" value="Unassembled WGS sequence"/>
</dbReference>
<dbReference type="AlphaFoldDB" id="A0A1A9YUJ1"/>